<feature type="domain" description="Cadherin" evidence="4">
    <location>
        <begin position="382"/>
        <end position="492"/>
    </location>
</feature>
<dbReference type="GO" id="GO:0005509">
    <property type="term" value="F:calcium ion binding"/>
    <property type="evidence" value="ECO:0007669"/>
    <property type="project" value="InterPro"/>
</dbReference>
<evidence type="ECO:0000259" key="4">
    <source>
        <dbReference type="PROSITE" id="PS50268"/>
    </source>
</evidence>
<dbReference type="InterPro" id="IPR015919">
    <property type="entry name" value="Cadherin-like_sf"/>
</dbReference>
<dbReference type="InterPro" id="IPR044016">
    <property type="entry name" value="Big_13"/>
</dbReference>
<protein>
    <submittedName>
        <fullName evidence="5">Putative Ig domain-containing protein</fullName>
    </submittedName>
</protein>
<dbReference type="GO" id="GO:0005886">
    <property type="term" value="C:plasma membrane"/>
    <property type="evidence" value="ECO:0007669"/>
    <property type="project" value="UniProtKB-SubCell"/>
</dbReference>
<proteinExistence type="predicted"/>
<gene>
    <name evidence="5" type="ORF">SAMN05421720_11141</name>
</gene>
<dbReference type="PROSITE" id="PS50268">
    <property type="entry name" value="CADHERIN_2"/>
    <property type="match status" value="3"/>
</dbReference>
<dbReference type="InterPro" id="IPR002126">
    <property type="entry name" value="Cadherin-like_dom"/>
</dbReference>
<dbReference type="SUPFAM" id="SSF49313">
    <property type="entry name" value="Cadherin-like"/>
    <property type="match status" value="3"/>
</dbReference>
<dbReference type="STRING" id="69960.SAMN05421720_11141"/>
<dbReference type="EMBL" id="FNAP01000011">
    <property type="protein sequence ID" value="SDE74507.1"/>
    <property type="molecule type" value="Genomic_DNA"/>
</dbReference>
<organism evidence="5 6">
    <name type="scientific">Rhodospira trueperi</name>
    <dbReference type="NCBI Taxonomy" id="69960"/>
    <lineage>
        <taxon>Bacteria</taxon>
        <taxon>Pseudomonadati</taxon>
        <taxon>Pseudomonadota</taxon>
        <taxon>Alphaproteobacteria</taxon>
        <taxon>Rhodospirillales</taxon>
        <taxon>Rhodospirillaceae</taxon>
        <taxon>Rhodospira</taxon>
    </lineage>
</organism>
<dbReference type="Gene3D" id="2.60.40.10">
    <property type="entry name" value="Immunoglobulins"/>
    <property type="match status" value="2"/>
</dbReference>
<dbReference type="InterPro" id="IPR006644">
    <property type="entry name" value="Cadg"/>
</dbReference>
<dbReference type="Pfam" id="PF00028">
    <property type="entry name" value="Cadherin"/>
    <property type="match status" value="2"/>
</dbReference>
<evidence type="ECO:0000313" key="5">
    <source>
        <dbReference type="EMBL" id="SDE74507.1"/>
    </source>
</evidence>
<dbReference type="CDD" id="cd11304">
    <property type="entry name" value="Cadherin_repeat"/>
    <property type="match status" value="2"/>
</dbReference>
<feature type="compositionally biased region" description="Pro residues" evidence="3">
    <location>
        <begin position="1680"/>
        <end position="1705"/>
    </location>
</feature>
<dbReference type="SMART" id="SM00112">
    <property type="entry name" value="CA"/>
    <property type="match status" value="2"/>
</dbReference>
<reference evidence="5 6" key="1">
    <citation type="submission" date="2016-10" db="EMBL/GenBank/DDBJ databases">
        <authorList>
            <person name="de Groot N.N."/>
        </authorList>
    </citation>
    <scope>NUCLEOTIDE SEQUENCE [LARGE SCALE GENOMIC DNA]</scope>
    <source>
        <strain evidence="5 6">ATCC 700224</strain>
    </source>
</reference>
<feature type="region of interest" description="Disordered" evidence="3">
    <location>
        <begin position="1428"/>
        <end position="1454"/>
    </location>
</feature>
<evidence type="ECO:0000256" key="2">
    <source>
        <dbReference type="ARBA" id="ARBA00022989"/>
    </source>
</evidence>
<accession>A0A1G7FF84</accession>
<feature type="domain" description="Cadherin" evidence="4">
    <location>
        <begin position="500"/>
        <end position="589"/>
    </location>
</feature>
<keyword evidence="2" id="KW-1133">Transmembrane helix</keyword>
<feature type="compositionally biased region" description="Low complexity" evidence="3">
    <location>
        <begin position="1327"/>
        <end position="1347"/>
    </location>
</feature>
<feature type="compositionally biased region" description="Gly residues" evidence="3">
    <location>
        <begin position="1718"/>
        <end position="1746"/>
    </location>
</feature>
<dbReference type="Gene3D" id="2.60.40.60">
    <property type="entry name" value="Cadherins"/>
    <property type="match status" value="2"/>
</dbReference>
<dbReference type="InterPro" id="IPR013783">
    <property type="entry name" value="Ig-like_fold"/>
</dbReference>
<dbReference type="RefSeq" id="WP_092787337.1">
    <property type="nucleotide sequence ID" value="NZ_FNAP01000011.1"/>
</dbReference>
<dbReference type="PANTHER" id="PTHR24026:SF126">
    <property type="entry name" value="PROTOCADHERIN FAT 4"/>
    <property type="match status" value="1"/>
</dbReference>
<dbReference type="Pfam" id="PF14252">
    <property type="entry name" value="DUF4347"/>
    <property type="match status" value="1"/>
</dbReference>
<evidence type="ECO:0000256" key="1">
    <source>
        <dbReference type="ARBA" id="ARBA00022692"/>
    </source>
</evidence>
<feature type="region of interest" description="Disordered" evidence="3">
    <location>
        <begin position="1653"/>
        <end position="1758"/>
    </location>
</feature>
<keyword evidence="6" id="KW-1185">Reference proteome</keyword>
<keyword evidence="1" id="KW-0812">Transmembrane</keyword>
<dbReference type="OrthoDB" id="7303782at2"/>
<evidence type="ECO:0000313" key="6">
    <source>
        <dbReference type="Proteomes" id="UP000199412"/>
    </source>
</evidence>
<dbReference type="Pfam" id="PF19077">
    <property type="entry name" value="Big_13"/>
    <property type="match status" value="1"/>
</dbReference>
<evidence type="ECO:0000256" key="3">
    <source>
        <dbReference type="SAM" id="MobiDB-lite"/>
    </source>
</evidence>
<dbReference type="GO" id="GO:0007156">
    <property type="term" value="P:homophilic cell adhesion via plasma membrane adhesion molecules"/>
    <property type="evidence" value="ECO:0007669"/>
    <property type="project" value="InterPro"/>
</dbReference>
<feature type="domain" description="Cadherin" evidence="4">
    <location>
        <begin position="1428"/>
        <end position="1543"/>
    </location>
</feature>
<dbReference type="Pfam" id="PF17963">
    <property type="entry name" value="Big_9"/>
    <property type="match status" value="1"/>
</dbReference>
<name>A0A1G7FF84_9PROT</name>
<dbReference type="SMART" id="SM00736">
    <property type="entry name" value="CADG"/>
    <property type="match status" value="1"/>
</dbReference>
<dbReference type="PANTHER" id="PTHR24026">
    <property type="entry name" value="FAT ATYPICAL CADHERIN-RELATED"/>
    <property type="match status" value="1"/>
</dbReference>
<keyword evidence="2" id="KW-0472">Membrane</keyword>
<feature type="region of interest" description="Disordered" evidence="3">
    <location>
        <begin position="1323"/>
        <end position="1353"/>
    </location>
</feature>
<sequence>MGFVGQAHAIRPRRPFALALEPRLMFDGAAAATAADAADPAPGDAPEPAPTAADRVEVALVDTSVDGHEALAEAARDAGLEVIVVAGDGDDGFGGIIDALAGRTDIDALHILSHGGVGVIDLGGRMLSAETLDSEAASDLLAVISGSLSADGDLLLYGCRIGAEDAGQDFLTQLAIRTGADVAASDDPTGAAGLGGDWDLEVTTGAIEATPWTATGVEGFAGVLAFNGTIDFDNAPTSGARNSGQPSVNATYTFGAYTLVLDGESNSAYVEVVAGDGYAGFGGSTPETKATLYFQGGETFDVTSLNILNYAASSDTFIITSDKGDSYNAGIIASDSDKDITLTGFTGITKLYIDASDGTPNYFEVDNITFANLQPPGNDPVFTTENDGSVSETATNGTVVLADGDIQANDGDGGGADVGITYSITAGNGNKDGDGNSAFAINASTGAVTVNDADDLDFETTGSYTLTIRADDGGGTVDTDVTITVTNQAPVITSGQSFSVNESDTNTTAIGTVANTGDDDGVTFSIKSGNTGNAFAINASTGQITVNDTSQLDASATPSYTLDIRATDGTTNSDVTVTVNVTDDVGPTVASVASSSGNGTYKAGDTITVTVQFDEVVTVTGTPLLTLETGATDRTATYASGSGTNTLSFTYTVQAGDTSTDLDYTATTALALNGGTIKDSAGNDATLTLANPGTAGSLGANAALVVDAVAPTVAAVSSSSANGPYGVGDTITVTVQFDEAVTVTGTPTLTLETGTTERTATYASGSGTDTLSFTYTVQAGDTSADLDYTGTDALALNGGTIEDSAGNNATLTLPSPGAAGSLGANKALVVDGTAPTVSAVSSSTGDGAYGIGDTITVTVRFDEAVTVTGTPTLTLETGTTDRTASYASGSGSDTLNFTYTVQAGDTAADLDYTGTTALALASGTIRDSAGNDATLTLANPGATGSLGANKALVVDGVAPTVASVASSSGNGTYKAGDTITVTVQFGEAVTVTGTPTLTLETGATDRAATYASGSGTNTLSFTYTVQAGDASADLDYISTAALALAGGTIRDSAGNDATLTLASPGAVGSLGANAALVVDGVAPVLSGTITPSVGTITDSQAGTDTFTLTIDFGEAMNTGVAPTITFPTENPLNTLSSPGGAWTDGDTYVVTYDVSDVNEVVSNIDVRVADAQDAAGNTMAAATQVDIFSIITAPAPTISSVTSSSGDGTYGVGDAVNVTVTFDEGVDFTANGGTLRATLSNGATVTLASGDAANQTAFSGTYTVQEGDTDSADLDVASVSLTGAATLKANDDAVPASLNLPGGQSLADTQDIVVDGNSPAAPTIDLTTASDTGASTTDNLTNDTTPTVSGTGETGATVTVFADANSNGVVDGGESLGTTTVSGGTWSLTTASLGAGTHNLRALQTDAAGNASAPAAILAVTVDTTAPTAADDSGTVGEDDGAGTLGGLDLSANDTDADGTAPVAAVSGQAGNVGTPVAGSNGGLFTVNADGSVSFDPNGDFEALDDGGSTTTSVTVAIQDTAGNTDTSTLTVTVNGANDAPSGTNRTVAAQTGEVLALQQAAFGFTDPDTGDTLDHITVDTKPATGTLFVDADGSGAMDNGETASADGDMVSRADIAAGRLLYRAPATAGTATLAFTVNDGTVDAVVGATLTLTTQTPPDDDDGPDTPPPANDPPSAGNPAPPPVAPPPAAGIPAPPAPPPPDPGPSIVTVLRPPAPGGGEGGTGGDAGDGAFGNTGFGGQDGGLGDTVVPDTTTSPAGGSFPVAVIAGGGLATGGDALVALRPTFEAPTISDGGPFSFTLPPDVFAHTDAGALVQLNALMGDGEPLPDWLAFDPATGTFVGEPPPGASGEMVVRVIARDQAGREAVVLIRIDLSALGDRADGGAAVPSSGPGDIAHAALETTKPTFTDEVRLARASLPAHQAAALLALSRDVAAER</sequence>
<dbReference type="Proteomes" id="UP000199412">
    <property type="component" value="Unassembled WGS sequence"/>
</dbReference>
<dbReference type="InterPro" id="IPR025592">
    <property type="entry name" value="DUF4347"/>
</dbReference>